<reference evidence="1" key="2">
    <citation type="submission" date="2025-09" db="UniProtKB">
        <authorList>
            <consortium name="Ensembl"/>
        </authorList>
    </citation>
    <scope>IDENTIFICATION</scope>
</reference>
<dbReference type="Proteomes" id="UP000694545">
    <property type="component" value="Unplaced"/>
</dbReference>
<name>A0A8D2L741_VARKO</name>
<accession>A0A8D2L741</accession>
<dbReference type="AlphaFoldDB" id="A0A8D2L741"/>
<reference evidence="1" key="1">
    <citation type="submission" date="2025-08" db="UniProtKB">
        <authorList>
            <consortium name="Ensembl"/>
        </authorList>
    </citation>
    <scope>IDENTIFICATION</scope>
</reference>
<dbReference type="Ensembl" id="ENSVKKT00000018112.1">
    <property type="protein sequence ID" value="ENSVKKP00000017673.1"/>
    <property type="gene ID" value="ENSVKKG00000012070.1"/>
</dbReference>
<keyword evidence="2" id="KW-1185">Reference proteome</keyword>
<protein>
    <submittedName>
        <fullName evidence="1">Uncharacterized protein</fullName>
    </submittedName>
</protein>
<organism evidence="1 2">
    <name type="scientific">Varanus komodoensis</name>
    <name type="common">Komodo dragon</name>
    <dbReference type="NCBI Taxonomy" id="61221"/>
    <lineage>
        <taxon>Eukaryota</taxon>
        <taxon>Metazoa</taxon>
        <taxon>Chordata</taxon>
        <taxon>Craniata</taxon>
        <taxon>Vertebrata</taxon>
        <taxon>Euteleostomi</taxon>
        <taxon>Lepidosauria</taxon>
        <taxon>Squamata</taxon>
        <taxon>Bifurcata</taxon>
        <taxon>Unidentata</taxon>
        <taxon>Episquamata</taxon>
        <taxon>Toxicofera</taxon>
        <taxon>Anguimorpha</taxon>
        <taxon>Paleoanguimorpha</taxon>
        <taxon>Varanoidea</taxon>
        <taxon>Varanidae</taxon>
        <taxon>Varanus</taxon>
    </lineage>
</organism>
<sequence>MAHNPVPDVGDGESLVIADILTTRLPSITHEVRLFISPGGFCCCAQDKHPEDEKHSQPDFPHHCGVLVDFFQEFSQEAPVTHFMLQCLTIGCAGRDR</sequence>
<proteinExistence type="predicted"/>
<evidence type="ECO:0000313" key="2">
    <source>
        <dbReference type="Proteomes" id="UP000694545"/>
    </source>
</evidence>
<evidence type="ECO:0000313" key="1">
    <source>
        <dbReference type="Ensembl" id="ENSVKKP00000017673.1"/>
    </source>
</evidence>
<dbReference type="OMA" id="EQHCQPD"/>